<dbReference type="InterPro" id="IPR002403">
    <property type="entry name" value="Cyt_P450_E_grp-IV"/>
</dbReference>
<comment type="cofactor">
    <cofactor evidence="1 6">
        <name>heme</name>
        <dbReference type="ChEBI" id="CHEBI:30413"/>
    </cofactor>
</comment>
<proteinExistence type="inferred from homology"/>
<evidence type="ECO:0000256" key="2">
    <source>
        <dbReference type="ARBA" id="ARBA00010617"/>
    </source>
</evidence>
<dbReference type="EMBL" id="JAVRRL010000025">
    <property type="protein sequence ID" value="KAK5113202.1"/>
    <property type="molecule type" value="Genomic_DNA"/>
</dbReference>
<dbReference type="PANTHER" id="PTHR24304">
    <property type="entry name" value="CYTOCHROME P450 FAMILY 7"/>
    <property type="match status" value="1"/>
</dbReference>
<dbReference type="GO" id="GO:0020037">
    <property type="term" value="F:heme binding"/>
    <property type="evidence" value="ECO:0007669"/>
    <property type="project" value="InterPro"/>
</dbReference>
<dbReference type="CDD" id="cd11040">
    <property type="entry name" value="CYP7_CYP8-like"/>
    <property type="match status" value="1"/>
</dbReference>
<organism evidence="7 8">
    <name type="scientific">Meristemomyces frigidus</name>
    <dbReference type="NCBI Taxonomy" id="1508187"/>
    <lineage>
        <taxon>Eukaryota</taxon>
        <taxon>Fungi</taxon>
        <taxon>Dikarya</taxon>
        <taxon>Ascomycota</taxon>
        <taxon>Pezizomycotina</taxon>
        <taxon>Dothideomycetes</taxon>
        <taxon>Dothideomycetidae</taxon>
        <taxon>Mycosphaerellales</taxon>
        <taxon>Teratosphaeriaceae</taxon>
        <taxon>Meristemomyces</taxon>
    </lineage>
</organism>
<evidence type="ECO:0000313" key="7">
    <source>
        <dbReference type="EMBL" id="KAK5113202.1"/>
    </source>
</evidence>
<dbReference type="GO" id="GO:0016705">
    <property type="term" value="F:oxidoreductase activity, acting on paired donors, with incorporation or reduction of molecular oxygen"/>
    <property type="evidence" value="ECO:0007669"/>
    <property type="project" value="InterPro"/>
</dbReference>
<dbReference type="Gene3D" id="1.10.630.10">
    <property type="entry name" value="Cytochrome P450"/>
    <property type="match status" value="1"/>
</dbReference>
<evidence type="ECO:0008006" key="9">
    <source>
        <dbReference type="Google" id="ProtNLM"/>
    </source>
</evidence>
<feature type="binding site" description="axial binding residue" evidence="6">
    <location>
        <position position="473"/>
    </location>
    <ligand>
        <name>heme</name>
        <dbReference type="ChEBI" id="CHEBI:30413"/>
    </ligand>
    <ligandPart>
        <name>Fe</name>
        <dbReference type="ChEBI" id="CHEBI:18248"/>
    </ligandPart>
</feature>
<gene>
    <name evidence="7" type="ORF">LTR62_003538</name>
</gene>
<dbReference type="Proteomes" id="UP001310890">
    <property type="component" value="Unassembled WGS sequence"/>
</dbReference>
<comment type="caution">
    <text evidence="7">The sequence shown here is derived from an EMBL/GenBank/DDBJ whole genome shotgun (WGS) entry which is preliminary data.</text>
</comment>
<keyword evidence="5 6" id="KW-0408">Iron</keyword>
<sequence>MDRSLTLQVVASSLFVLLLTAALVAAYTYLSTLVKYRLDVRNNSSSNSKVRTARAPPLIPYAIPVLGSTITFSNQRIGTFWTWLRNQAQRYSQDAFSIMLSGTRTHFIFSEAGVSAIFKSRQLSRARLDQQLGTNVLGMAQVDAARAFPYDVEEKEKSTTARIHSENLLSSKAVDELTKKFMETLTTQLDDDDQLNEGAVVELYDWLWQHIFRSSTTAFCGSKLLDMFPDFDKDYRTWEDGMLGMLFGTPRMFAKKSYAARDATVGKLEKWLQTGYQNLPQAVDNDENWEPNFGAKVMRKRHDFYAQQDLSPHAQAGSDLIFLAGILSNATPATGWLLLHILSPTSAPNLHTSIMTELRSCHRADNTLDIPALTRLPRLNSAFHEVLRFYTDVLILRQVDSSVVLGGIHSVKQNEQVMAPSWLTHRNPEFFPNPEVFDPERFLLHNEVTGKLSYSASGLGGKYFPFGGGHYMCPGRTFAKQEVLGSIAVLLLNFEIEFVAFTQAFEGESLPVGKDAKVFPRMKRGYAGNQVVGIEGDMRVRIKRKKSAA</sequence>
<dbReference type="InterPro" id="IPR050529">
    <property type="entry name" value="CYP450_sterol_14alpha_dmase"/>
</dbReference>
<keyword evidence="4 6" id="KW-0479">Metal-binding</keyword>
<comment type="similarity">
    <text evidence="2">Belongs to the cytochrome P450 family.</text>
</comment>
<reference evidence="7" key="1">
    <citation type="submission" date="2023-08" db="EMBL/GenBank/DDBJ databases">
        <title>Black Yeasts Isolated from many extreme environments.</title>
        <authorList>
            <person name="Coleine C."/>
            <person name="Stajich J.E."/>
            <person name="Selbmann L."/>
        </authorList>
    </citation>
    <scope>NUCLEOTIDE SEQUENCE</scope>
    <source>
        <strain evidence="7">CCFEE 5401</strain>
    </source>
</reference>
<dbReference type="InterPro" id="IPR001128">
    <property type="entry name" value="Cyt_P450"/>
</dbReference>
<accession>A0AAN7TG18</accession>
<dbReference type="PANTHER" id="PTHR24304:SF2">
    <property type="entry name" value="24-HYDROXYCHOLESTEROL 7-ALPHA-HYDROXYLASE"/>
    <property type="match status" value="1"/>
</dbReference>
<dbReference type="SUPFAM" id="SSF48264">
    <property type="entry name" value="Cytochrome P450"/>
    <property type="match status" value="1"/>
</dbReference>
<dbReference type="PRINTS" id="PR00465">
    <property type="entry name" value="EP450IV"/>
</dbReference>
<protein>
    <recommendedName>
        <fullName evidence="9">Cytochrome P450</fullName>
    </recommendedName>
</protein>
<dbReference type="GO" id="GO:0008395">
    <property type="term" value="F:steroid hydroxylase activity"/>
    <property type="evidence" value="ECO:0007669"/>
    <property type="project" value="TreeGrafter"/>
</dbReference>
<evidence type="ECO:0000256" key="4">
    <source>
        <dbReference type="ARBA" id="ARBA00022723"/>
    </source>
</evidence>
<evidence type="ECO:0000256" key="3">
    <source>
        <dbReference type="ARBA" id="ARBA00022617"/>
    </source>
</evidence>
<evidence type="ECO:0000256" key="6">
    <source>
        <dbReference type="PIRSR" id="PIRSR602403-1"/>
    </source>
</evidence>
<name>A0AAN7TG18_9PEZI</name>
<keyword evidence="3 6" id="KW-0349">Heme</keyword>
<evidence type="ECO:0000313" key="8">
    <source>
        <dbReference type="Proteomes" id="UP001310890"/>
    </source>
</evidence>
<evidence type="ECO:0000256" key="1">
    <source>
        <dbReference type="ARBA" id="ARBA00001971"/>
    </source>
</evidence>
<dbReference type="GO" id="GO:0005506">
    <property type="term" value="F:iron ion binding"/>
    <property type="evidence" value="ECO:0007669"/>
    <property type="project" value="InterPro"/>
</dbReference>
<dbReference type="AlphaFoldDB" id="A0AAN7TG18"/>
<dbReference type="Pfam" id="PF00067">
    <property type="entry name" value="p450"/>
    <property type="match status" value="1"/>
</dbReference>
<evidence type="ECO:0000256" key="5">
    <source>
        <dbReference type="ARBA" id="ARBA00023004"/>
    </source>
</evidence>
<dbReference type="InterPro" id="IPR036396">
    <property type="entry name" value="Cyt_P450_sf"/>
</dbReference>